<dbReference type="InterPro" id="IPR048911">
    <property type="entry name" value="Bflower"/>
</dbReference>
<dbReference type="Pfam" id="PF21784">
    <property type="entry name" value="Bflower"/>
    <property type="match status" value="1"/>
</dbReference>
<evidence type="ECO:0000313" key="2">
    <source>
        <dbReference type="EMBL" id="MBB4804921.1"/>
    </source>
</evidence>
<reference evidence="2 3" key="1">
    <citation type="submission" date="2020-08" db="EMBL/GenBank/DDBJ databases">
        <title>Functional genomics of gut bacteria from endangered species of beetles.</title>
        <authorList>
            <person name="Carlos-Shanley C."/>
        </authorList>
    </citation>
    <scope>NUCLEOTIDE SEQUENCE [LARGE SCALE GENOMIC DNA]</scope>
    <source>
        <strain evidence="2 3">S00151</strain>
    </source>
</reference>
<sequence length="140" mass="16389">MKYLILIAVLLFTTILKAQEISLFNSEGAPIAYMDTDDDDMTIYLWNGNPVAYLSGDNIYGFNGKHLGWWIKGIVRDHKGDSIGALKSAFIGYTEYEPYKEYKKYKPYKSFKEYPPYRPYWSNYWSDNSFKIFLLQGIND</sequence>
<evidence type="ECO:0000259" key="1">
    <source>
        <dbReference type="Pfam" id="PF21784"/>
    </source>
</evidence>
<gene>
    <name evidence="2" type="ORF">HNP38_000193</name>
</gene>
<organism evidence="2 3">
    <name type="scientific">Chryseobacterium defluvii</name>
    <dbReference type="NCBI Taxonomy" id="160396"/>
    <lineage>
        <taxon>Bacteria</taxon>
        <taxon>Pseudomonadati</taxon>
        <taxon>Bacteroidota</taxon>
        <taxon>Flavobacteriia</taxon>
        <taxon>Flavobacteriales</taxon>
        <taxon>Weeksellaceae</taxon>
        <taxon>Chryseobacterium group</taxon>
        <taxon>Chryseobacterium</taxon>
    </lineage>
</organism>
<name>A0A840K5T5_9FLAO</name>
<dbReference type="EMBL" id="JACHLE010000001">
    <property type="protein sequence ID" value="MBB4804921.1"/>
    <property type="molecule type" value="Genomic_DNA"/>
</dbReference>
<proteinExistence type="predicted"/>
<feature type="domain" description="4-fold beta flower" evidence="1">
    <location>
        <begin position="22"/>
        <end position="134"/>
    </location>
</feature>
<accession>A0A840K5T5</accession>
<protein>
    <recommendedName>
        <fullName evidence="1">4-fold beta flower domain-containing protein</fullName>
    </recommendedName>
</protein>
<dbReference type="RefSeq" id="WP_184183072.1">
    <property type="nucleotide sequence ID" value="NZ_JACHLE010000001.1"/>
</dbReference>
<evidence type="ECO:0000313" key="3">
    <source>
        <dbReference type="Proteomes" id="UP000592180"/>
    </source>
</evidence>
<dbReference type="AlphaFoldDB" id="A0A840K5T5"/>
<comment type="caution">
    <text evidence="2">The sequence shown here is derived from an EMBL/GenBank/DDBJ whole genome shotgun (WGS) entry which is preliminary data.</text>
</comment>
<keyword evidence="3" id="KW-1185">Reference proteome</keyword>
<dbReference type="Proteomes" id="UP000592180">
    <property type="component" value="Unassembled WGS sequence"/>
</dbReference>